<reference evidence="1 2" key="1">
    <citation type="submission" date="2018-10" db="EMBL/GenBank/DDBJ databases">
        <title>A high-quality apple genome assembly.</title>
        <authorList>
            <person name="Hu J."/>
        </authorList>
    </citation>
    <scope>NUCLEOTIDE SEQUENCE [LARGE SCALE GENOMIC DNA]</scope>
    <source>
        <strain evidence="2">cv. HFTH1</strain>
        <tissue evidence="1">Young leaf</tissue>
    </source>
</reference>
<gene>
    <name evidence="1" type="ORF">DVH24_023834</name>
</gene>
<dbReference type="AlphaFoldDB" id="A0A498KQ67"/>
<keyword evidence="2" id="KW-1185">Reference proteome</keyword>
<dbReference type="EMBL" id="RDQH01000051">
    <property type="protein sequence ID" value="RXI10028.1"/>
    <property type="molecule type" value="Genomic_DNA"/>
</dbReference>
<comment type="caution">
    <text evidence="1">The sequence shown here is derived from an EMBL/GenBank/DDBJ whole genome shotgun (WGS) entry which is preliminary data.</text>
</comment>
<organism evidence="1 2">
    <name type="scientific">Malus domestica</name>
    <name type="common">Apple</name>
    <name type="synonym">Pyrus malus</name>
    <dbReference type="NCBI Taxonomy" id="3750"/>
    <lineage>
        <taxon>Eukaryota</taxon>
        <taxon>Viridiplantae</taxon>
        <taxon>Streptophyta</taxon>
        <taxon>Embryophyta</taxon>
        <taxon>Tracheophyta</taxon>
        <taxon>Spermatophyta</taxon>
        <taxon>Magnoliopsida</taxon>
        <taxon>eudicotyledons</taxon>
        <taxon>Gunneridae</taxon>
        <taxon>Pentapetalae</taxon>
        <taxon>rosids</taxon>
        <taxon>fabids</taxon>
        <taxon>Rosales</taxon>
        <taxon>Rosaceae</taxon>
        <taxon>Amygdaloideae</taxon>
        <taxon>Maleae</taxon>
        <taxon>Malus</taxon>
    </lineage>
</organism>
<proteinExistence type="predicted"/>
<evidence type="ECO:0000313" key="2">
    <source>
        <dbReference type="Proteomes" id="UP000290289"/>
    </source>
</evidence>
<name>A0A498KQ67_MALDO</name>
<evidence type="ECO:0000313" key="1">
    <source>
        <dbReference type="EMBL" id="RXI10028.1"/>
    </source>
</evidence>
<sequence length="69" mass="7656">MKLEAAEAKLQELQSSVAILGKEVGAARLLLRTLACSSYKTEKEDARGCRPIGKEKMQWSSTPFLFARL</sequence>
<accession>A0A498KQ67</accession>
<dbReference type="Proteomes" id="UP000290289">
    <property type="component" value="Unassembled WGS sequence"/>
</dbReference>
<protein>
    <submittedName>
        <fullName evidence="1">Uncharacterized protein</fullName>
    </submittedName>
</protein>